<feature type="region of interest" description="Disordered" evidence="8">
    <location>
        <begin position="119"/>
        <end position="142"/>
    </location>
</feature>
<dbReference type="RefSeq" id="WP_345126458.1">
    <property type="nucleotide sequence ID" value="NZ_BAABAT010000006.1"/>
</dbReference>
<reference evidence="10" key="1">
    <citation type="journal article" date="2019" name="Int. J. Syst. Evol. Microbiol.">
        <title>The Global Catalogue of Microorganisms (GCM) 10K type strain sequencing project: providing services to taxonomists for standard genome sequencing and annotation.</title>
        <authorList>
            <consortium name="The Broad Institute Genomics Platform"/>
            <consortium name="The Broad Institute Genome Sequencing Center for Infectious Disease"/>
            <person name="Wu L."/>
            <person name="Ma J."/>
        </authorList>
    </citation>
    <scope>NUCLEOTIDE SEQUENCE [LARGE SCALE GENOMIC DNA]</scope>
    <source>
        <strain evidence="10">JCM 17441</strain>
    </source>
</reference>
<evidence type="ECO:0000256" key="4">
    <source>
        <dbReference type="ARBA" id="ARBA00022692"/>
    </source>
</evidence>
<dbReference type="Gene3D" id="1.10.287.3510">
    <property type="match status" value="1"/>
</dbReference>
<dbReference type="PANTHER" id="PTHR11434:SF16">
    <property type="entry name" value="NADH-UBIQUINONE OXIDOREDUCTASE CHAIN 4L"/>
    <property type="match status" value="1"/>
</dbReference>
<keyword evidence="4 7" id="KW-0812">Transmembrane</keyword>
<comment type="similarity">
    <text evidence="2 7">Belongs to the complex I subunit 4L family.</text>
</comment>
<accession>A0ABP8D6S2</accession>
<keyword evidence="7" id="KW-0520">NAD</keyword>
<dbReference type="NCBIfam" id="NF004320">
    <property type="entry name" value="PRK05715.1-2"/>
    <property type="match status" value="1"/>
</dbReference>
<dbReference type="Proteomes" id="UP001500620">
    <property type="component" value="Unassembled WGS sequence"/>
</dbReference>
<dbReference type="EMBL" id="BAABAT010000006">
    <property type="protein sequence ID" value="GAA4248759.1"/>
    <property type="molecule type" value="Genomic_DNA"/>
</dbReference>
<dbReference type="InterPro" id="IPR001133">
    <property type="entry name" value="NADH_UbQ_OxRdtase_chain4L/K"/>
</dbReference>
<evidence type="ECO:0000256" key="3">
    <source>
        <dbReference type="ARBA" id="ARBA00022448"/>
    </source>
</evidence>
<gene>
    <name evidence="9" type="primary">nuoK_2</name>
    <name evidence="7" type="synonym">nuoK</name>
    <name evidence="9" type="ORF">GCM10022255_030090</name>
</gene>
<comment type="function">
    <text evidence="7">NDH-1 shuttles electrons from NADH, via FMN and iron-sulfur (Fe-S) centers, to quinones in the respiratory chain. The immediate electron acceptor for the enzyme in this species is believed to be a menaquinone. Couples the redox reaction to proton translocation (for every two electrons transferred, four hydrogen ions are translocated across the cytoplasmic membrane), and thus conserves the redox energy in a proton gradient.</text>
</comment>
<dbReference type="EC" id="7.1.1.-" evidence="7"/>
<name>A0ABP8D6S2_9ACTN</name>
<dbReference type="PANTHER" id="PTHR11434">
    <property type="entry name" value="NADH-UBIQUINONE OXIDOREDUCTASE SUBUNIT ND4L"/>
    <property type="match status" value="1"/>
</dbReference>
<evidence type="ECO:0000256" key="8">
    <source>
        <dbReference type="SAM" id="MobiDB-lite"/>
    </source>
</evidence>
<keyword evidence="6 7" id="KW-0472">Membrane</keyword>
<dbReference type="Pfam" id="PF00420">
    <property type="entry name" value="Oxidored_q2"/>
    <property type="match status" value="1"/>
</dbReference>
<comment type="subunit">
    <text evidence="7">NDH-1 is composed of 14 different subunits. Subunits NuoA, H, J, K, L, M, N constitute the membrane sector of the complex.</text>
</comment>
<keyword evidence="5 7" id="KW-1133">Transmembrane helix</keyword>
<evidence type="ECO:0000313" key="10">
    <source>
        <dbReference type="Proteomes" id="UP001500620"/>
    </source>
</evidence>
<comment type="catalytic activity">
    <reaction evidence="7">
        <text>a quinone + NADH + 5 H(+)(in) = a quinol + NAD(+) + 4 H(+)(out)</text>
        <dbReference type="Rhea" id="RHEA:57888"/>
        <dbReference type="ChEBI" id="CHEBI:15378"/>
        <dbReference type="ChEBI" id="CHEBI:24646"/>
        <dbReference type="ChEBI" id="CHEBI:57540"/>
        <dbReference type="ChEBI" id="CHEBI:57945"/>
        <dbReference type="ChEBI" id="CHEBI:132124"/>
    </reaction>
</comment>
<evidence type="ECO:0000256" key="7">
    <source>
        <dbReference type="HAMAP-Rule" id="MF_01456"/>
    </source>
</evidence>
<keyword evidence="7" id="KW-1003">Cell membrane</keyword>
<evidence type="ECO:0000256" key="6">
    <source>
        <dbReference type="ARBA" id="ARBA00023136"/>
    </source>
</evidence>
<keyword evidence="3 7" id="KW-0813">Transport</keyword>
<protein>
    <recommendedName>
        <fullName evidence="7">NADH-quinone oxidoreductase subunit K</fullName>
        <ecNumber evidence="7">7.1.1.-</ecNumber>
    </recommendedName>
    <alternativeName>
        <fullName evidence="7">NADH dehydrogenase I subunit K</fullName>
    </alternativeName>
    <alternativeName>
        <fullName evidence="7">NDH-1 subunit K</fullName>
    </alternativeName>
</protein>
<evidence type="ECO:0000313" key="9">
    <source>
        <dbReference type="EMBL" id="GAA4248759.1"/>
    </source>
</evidence>
<feature type="transmembrane region" description="Helical" evidence="7">
    <location>
        <begin position="29"/>
        <end position="48"/>
    </location>
</feature>
<evidence type="ECO:0000256" key="2">
    <source>
        <dbReference type="ARBA" id="ARBA00010519"/>
    </source>
</evidence>
<keyword evidence="7" id="KW-0874">Quinone</keyword>
<sequence length="142" mass="14383">MHPALPFTIAALLFGIGVYGVLVRRNAVLLLMAVELMLNAVNLVFVTADASIRAAAPQAGQSFTLFIIVLAAAEIGVGLALILQLYRLRRTVGVDDLPLSEAVEAPGVEAPGDAEQAVAAGRAPGAQRSGGHATGDGTGVAG</sequence>
<evidence type="ECO:0000256" key="1">
    <source>
        <dbReference type="ARBA" id="ARBA00004141"/>
    </source>
</evidence>
<feature type="transmembrane region" description="Helical" evidence="7">
    <location>
        <begin position="63"/>
        <end position="83"/>
    </location>
</feature>
<proteinExistence type="inferred from homology"/>
<comment type="caution">
    <text evidence="9">The sequence shown here is derived from an EMBL/GenBank/DDBJ whole genome shotgun (WGS) entry which is preliminary data.</text>
</comment>
<evidence type="ECO:0000256" key="5">
    <source>
        <dbReference type="ARBA" id="ARBA00022989"/>
    </source>
</evidence>
<feature type="transmembrane region" description="Helical" evidence="7">
    <location>
        <begin position="6"/>
        <end position="22"/>
    </location>
</feature>
<keyword evidence="7" id="KW-1278">Translocase</keyword>
<dbReference type="InterPro" id="IPR039428">
    <property type="entry name" value="NUOK/Mnh_C1-like"/>
</dbReference>
<comment type="subcellular location">
    <subcellularLocation>
        <location evidence="7">Cell membrane</location>
        <topology evidence="7">Multi-pass membrane protein</topology>
    </subcellularLocation>
    <subcellularLocation>
        <location evidence="1">Membrane</location>
        <topology evidence="1">Multi-pass membrane protein</topology>
    </subcellularLocation>
</comment>
<dbReference type="HAMAP" id="MF_01456">
    <property type="entry name" value="NDH1_NuoK"/>
    <property type="match status" value="1"/>
</dbReference>
<feature type="compositionally biased region" description="Gly residues" evidence="8">
    <location>
        <begin position="132"/>
        <end position="142"/>
    </location>
</feature>
<organism evidence="9 10">
    <name type="scientific">Dactylosporangium darangshiense</name>
    <dbReference type="NCBI Taxonomy" id="579108"/>
    <lineage>
        <taxon>Bacteria</taxon>
        <taxon>Bacillati</taxon>
        <taxon>Actinomycetota</taxon>
        <taxon>Actinomycetes</taxon>
        <taxon>Micromonosporales</taxon>
        <taxon>Micromonosporaceae</taxon>
        <taxon>Dactylosporangium</taxon>
    </lineage>
</organism>
<keyword evidence="10" id="KW-1185">Reference proteome</keyword>